<dbReference type="OrthoDB" id="7695409at2759"/>
<keyword evidence="6" id="KW-1185">Reference proteome</keyword>
<dbReference type="PANTHER" id="PTHR23259:SF70">
    <property type="entry name" value="ACCESSORY GLAND PROTEIN ACP62F-RELATED"/>
    <property type="match status" value="1"/>
</dbReference>
<keyword evidence="3" id="KW-0732">Signal</keyword>
<feature type="domain" description="TIL" evidence="4">
    <location>
        <begin position="35"/>
        <end position="88"/>
    </location>
</feature>
<evidence type="ECO:0000256" key="1">
    <source>
        <dbReference type="ARBA" id="ARBA00022690"/>
    </source>
</evidence>
<sequence length="88" mass="9194">MKFIVGLLLSSVSAVMANPVPQPETTPAAVPVQRCVPNAVWLECGTACPPTCAEPNPENCTTQCVVGCQCVEGFVLNEVGLCVTLDQC</sequence>
<keyword evidence="1" id="KW-0646">Protease inhibitor</keyword>
<evidence type="ECO:0000256" key="2">
    <source>
        <dbReference type="ARBA" id="ARBA00023157"/>
    </source>
</evidence>
<feature type="chain" id="PRO_5035448956" description="TIL domain-containing protein" evidence="3">
    <location>
        <begin position="18"/>
        <end position="88"/>
    </location>
</feature>
<keyword evidence="2" id="KW-1015">Disulfide bond</keyword>
<dbReference type="AlphaFoldDB" id="A0A8K0SKF5"/>
<evidence type="ECO:0000259" key="4">
    <source>
        <dbReference type="Pfam" id="PF01826"/>
    </source>
</evidence>
<dbReference type="InterPro" id="IPR051368">
    <property type="entry name" value="SerProtInhib-TIL_Domain"/>
</dbReference>
<feature type="signal peptide" evidence="3">
    <location>
        <begin position="1"/>
        <end position="17"/>
    </location>
</feature>
<organism evidence="5 6">
    <name type="scientific">Stachybotrys elegans</name>
    <dbReference type="NCBI Taxonomy" id="80388"/>
    <lineage>
        <taxon>Eukaryota</taxon>
        <taxon>Fungi</taxon>
        <taxon>Dikarya</taxon>
        <taxon>Ascomycota</taxon>
        <taxon>Pezizomycotina</taxon>
        <taxon>Sordariomycetes</taxon>
        <taxon>Hypocreomycetidae</taxon>
        <taxon>Hypocreales</taxon>
        <taxon>Stachybotryaceae</taxon>
        <taxon>Stachybotrys</taxon>
    </lineage>
</organism>
<dbReference type="Proteomes" id="UP000813444">
    <property type="component" value="Unassembled WGS sequence"/>
</dbReference>
<dbReference type="Gene3D" id="2.10.25.10">
    <property type="entry name" value="Laminin"/>
    <property type="match status" value="1"/>
</dbReference>
<evidence type="ECO:0000313" key="6">
    <source>
        <dbReference type="Proteomes" id="UP000813444"/>
    </source>
</evidence>
<protein>
    <recommendedName>
        <fullName evidence="4">TIL domain-containing protein</fullName>
    </recommendedName>
</protein>
<gene>
    <name evidence="5" type="ORF">B0I35DRAFT_439569</name>
</gene>
<dbReference type="PANTHER" id="PTHR23259">
    <property type="entry name" value="RIDDLE"/>
    <property type="match status" value="1"/>
</dbReference>
<evidence type="ECO:0000313" key="5">
    <source>
        <dbReference type="EMBL" id="KAH7310711.1"/>
    </source>
</evidence>
<dbReference type="Pfam" id="PF01826">
    <property type="entry name" value="TIL"/>
    <property type="match status" value="1"/>
</dbReference>
<evidence type="ECO:0000256" key="3">
    <source>
        <dbReference type="SAM" id="SignalP"/>
    </source>
</evidence>
<dbReference type="GO" id="GO:0030414">
    <property type="term" value="F:peptidase inhibitor activity"/>
    <property type="evidence" value="ECO:0007669"/>
    <property type="project" value="UniProtKB-KW"/>
</dbReference>
<dbReference type="InterPro" id="IPR002919">
    <property type="entry name" value="TIL_dom"/>
</dbReference>
<dbReference type="InterPro" id="IPR036084">
    <property type="entry name" value="Ser_inhib-like_sf"/>
</dbReference>
<proteinExistence type="predicted"/>
<name>A0A8K0SKF5_9HYPO</name>
<reference evidence="5" key="1">
    <citation type="journal article" date="2021" name="Nat. Commun.">
        <title>Genetic determinants of endophytism in the Arabidopsis root mycobiome.</title>
        <authorList>
            <person name="Mesny F."/>
            <person name="Miyauchi S."/>
            <person name="Thiergart T."/>
            <person name="Pickel B."/>
            <person name="Atanasova L."/>
            <person name="Karlsson M."/>
            <person name="Huettel B."/>
            <person name="Barry K.W."/>
            <person name="Haridas S."/>
            <person name="Chen C."/>
            <person name="Bauer D."/>
            <person name="Andreopoulos W."/>
            <person name="Pangilinan J."/>
            <person name="LaButti K."/>
            <person name="Riley R."/>
            <person name="Lipzen A."/>
            <person name="Clum A."/>
            <person name="Drula E."/>
            <person name="Henrissat B."/>
            <person name="Kohler A."/>
            <person name="Grigoriev I.V."/>
            <person name="Martin F.M."/>
            <person name="Hacquard S."/>
        </authorList>
    </citation>
    <scope>NUCLEOTIDE SEQUENCE</scope>
    <source>
        <strain evidence="5">MPI-CAGE-CH-0235</strain>
    </source>
</reference>
<dbReference type="EMBL" id="JAGPNK010000012">
    <property type="protein sequence ID" value="KAH7310711.1"/>
    <property type="molecule type" value="Genomic_DNA"/>
</dbReference>
<accession>A0A8K0SKF5</accession>
<dbReference type="CDD" id="cd19941">
    <property type="entry name" value="TIL"/>
    <property type="match status" value="1"/>
</dbReference>
<comment type="caution">
    <text evidence="5">The sequence shown here is derived from an EMBL/GenBank/DDBJ whole genome shotgun (WGS) entry which is preliminary data.</text>
</comment>
<dbReference type="SUPFAM" id="SSF57567">
    <property type="entry name" value="Serine protease inhibitors"/>
    <property type="match status" value="1"/>
</dbReference>
<dbReference type="FunFam" id="2.10.25.10:FF:000055">
    <property type="entry name" value="alpha-tectorin isoform X1"/>
    <property type="match status" value="1"/>
</dbReference>